<dbReference type="InterPro" id="IPR000060">
    <property type="entry name" value="BCCT_transptr"/>
</dbReference>
<evidence type="ECO:0000256" key="9">
    <source>
        <dbReference type="SAM" id="Phobius"/>
    </source>
</evidence>
<dbReference type="PANTHER" id="PTHR30047:SF7">
    <property type="entry name" value="HIGH-AFFINITY CHOLINE TRANSPORT PROTEIN"/>
    <property type="match status" value="1"/>
</dbReference>
<evidence type="ECO:0000256" key="3">
    <source>
        <dbReference type="ARBA" id="ARBA00022448"/>
    </source>
</evidence>
<feature type="transmembrane region" description="Helical" evidence="9">
    <location>
        <begin position="334"/>
        <end position="359"/>
    </location>
</feature>
<evidence type="ECO:0000256" key="1">
    <source>
        <dbReference type="ARBA" id="ARBA00004651"/>
    </source>
</evidence>
<evidence type="ECO:0000256" key="4">
    <source>
        <dbReference type="ARBA" id="ARBA00022475"/>
    </source>
</evidence>
<evidence type="ECO:0000256" key="2">
    <source>
        <dbReference type="ARBA" id="ARBA00005658"/>
    </source>
</evidence>
<comment type="caution">
    <text evidence="10">The sequence shown here is derived from an EMBL/GenBank/DDBJ whole genome shotgun (WGS) entry which is preliminary data.</text>
</comment>
<protein>
    <submittedName>
        <fullName evidence="10">BCCT family transporter</fullName>
    </submittedName>
</protein>
<evidence type="ECO:0000256" key="6">
    <source>
        <dbReference type="ARBA" id="ARBA00022989"/>
    </source>
</evidence>
<keyword evidence="3" id="KW-0813">Transport</keyword>
<comment type="subcellular location">
    <subcellularLocation>
        <location evidence="1">Cell membrane</location>
        <topology evidence="1">Multi-pass membrane protein</topology>
    </subcellularLocation>
</comment>
<dbReference type="InterPro" id="IPR018093">
    <property type="entry name" value="BCCT_CS"/>
</dbReference>
<reference evidence="11" key="1">
    <citation type="journal article" date="2019" name="Int. J. Syst. Evol. Microbiol.">
        <title>The Global Catalogue of Microorganisms (GCM) 10K type strain sequencing project: providing services to taxonomists for standard genome sequencing and annotation.</title>
        <authorList>
            <consortium name="The Broad Institute Genomics Platform"/>
            <consortium name="The Broad Institute Genome Sequencing Center for Infectious Disease"/>
            <person name="Wu L."/>
            <person name="Ma J."/>
        </authorList>
    </citation>
    <scope>NUCLEOTIDE SEQUENCE [LARGE SCALE GENOMIC DNA]</scope>
    <source>
        <strain evidence="11">YIM 94188</strain>
    </source>
</reference>
<feature type="transmembrane region" description="Helical" evidence="9">
    <location>
        <begin position="36"/>
        <end position="56"/>
    </location>
</feature>
<accession>A0ABW0ZPW1</accession>
<feature type="region of interest" description="Disordered" evidence="8">
    <location>
        <begin position="489"/>
        <end position="525"/>
    </location>
</feature>
<gene>
    <name evidence="10" type="ORF">ACFPQB_22070</name>
</gene>
<feature type="transmembrane region" description="Helical" evidence="9">
    <location>
        <begin position="76"/>
        <end position="97"/>
    </location>
</feature>
<sequence>MPTAVLTVAFVTYGLLAPESLGTISAESFGWVTRHFGWLIILTTNAMVLFCIYLACSRFARVRLGAPEDRPEFRTASWIAMMFAAGLGIGLIFYGVAEPMMHFTSPPPGVAEPETEQAARAGIDYAIFHWGIHGWAIFAVAGLTFSYFGYRHGRRFLVSEPLRPLLGARVDGWVGHVVNSLALFATLFGVIPSLGLGALQINGAMSRLYGVENSDTVALALIVGMMVVVILSAVTGVAKGVQFLANTAMVASVLMALFMVVVGPSAFLGNSVVESMTSYLQNLLPMSARTGTYGQGEWVQAWTVYYWVWWISWAPFVGMFIARISRGRTIRELVLGVTLIPTAVSAVWFALFGGAATYLDLNGIADISSAVAADPSTALFSVFEHYPLTSVMTTVAMVLVALFFISGVDAATVVMGILSTGGSESPRRPVVVFWGVATAAAASVLMLAGGLSAIQSAMVVICAPFTAILIAMSVALVKQLRLDHPEGEAIPLVERPTEEQAPEGGTASRGELGPIDRVAAVAPRP</sequence>
<feature type="transmembrane region" description="Helical" evidence="9">
    <location>
        <begin position="304"/>
        <end position="322"/>
    </location>
</feature>
<keyword evidence="4" id="KW-1003">Cell membrane</keyword>
<dbReference type="NCBIfam" id="TIGR00842">
    <property type="entry name" value="bcct"/>
    <property type="match status" value="1"/>
</dbReference>
<keyword evidence="5 9" id="KW-0812">Transmembrane</keyword>
<name>A0ABW0ZPW1_9ACTN</name>
<proteinExistence type="inferred from homology"/>
<feature type="transmembrane region" description="Helical" evidence="9">
    <location>
        <begin position="132"/>
        <end position="150"/>
    </location>
</feature>
<feature type="transmembrane region" description="Helical" evidence="9">
    <location>
        <begin position="216"/>
        <end position="238"/>
    </location>
</feature>
<evidence type="ECO:0000313" key="11">
    <source>
        <dbReference type="Proteomes" id="UP001596072"/>
    </source>
</evidence>
<comment type="similarity">
    <text evidence="2">Belongs to the BCCT transporter (TC 2.A.15) family.</text>
</comment>
<evidence type="ECO:0000256" key="5">
    <source>
        <dbReference type="ARBA" id="ARBA00022692"/>
    </source>
</evidence>
<feature type="transmembrane region" description="Helical" evidence="9">
    <location>
        <begin position="395"/>
        <end position="418"/>
    </location>
</feature>
<feature type="transmembrane region" description="Helical" evidence="9">
    <location>
        <begin position="170"/>
        <end position="196"/>
    </location>
</feature>
<dbReference type="EMBL" id="JBHSNS010000019">
    <property type="protein sequence ID" value="MFC5731614.1"/>
    <property type="molecule type" value="Genomic_DNA"/>
</dbReference>
<dbReference type="Pfam" id="PF02028">
    <property type="entry name" value="BCCT"/>
    <property type="match status" value="1"/>
</dbReference>
<feature type="transmembrane region" description="Helical" evidence="9">
    <location>
        <begin position="430"/>
        <end position="451"/>
    </location>
</feature>
<keyword evidence="11" id="KW-1185">Reference proteome</keyword>
<keyword evidence="7 9" id="KW-0472">Membrane</keyword>
<evidence type="ECO:0000256" key="8">
    <source>
        <dbReference type="SAM" id="MobiDB-lite"/>
    </source>
</evidence>
<dbReference type="PANTHER" id="PTHR30047">
    <property type="entry name" value="HIGH-AFFINITY CHOLINE TRANSPORT PROTEIN-RELATED"/>
    <property type="match status" value="1"/>
</dbReference>
<feature type="transmembrane region" description="Helical" evidence="9">
    <location>
        <begin position="250"/>
        <end position="269"/>
    </location>
</feature>
<feature type="transmembrane region" description="Helical" evidence="9">
    <location>
        <begin position="457"/>
        <end position="477"/>
    </location>
</feature>
<dbReference type="PROSITE" id="PS01303">
    <property type="entry name" value="BCCT"/>
    <property type="match status" value="1"/>
</dbReference>
<evidence type="ECO:0000313" key="10">
    <source>
        <dbReference type="EMBL" id="MFC5731614.1"/>
    </source>
</evidence>
<evidence type="ECO:0000256" key="7">
    <source>
        <dbReference type="ARBA" id="ARBA00023136"/>
    </source>
</evidence>
<keyword evidence="6 9" id="KW-1133">Transmembrane helix</keyword>
<organism evidence="10 11">
    <name type="scientific">Nocardioides vastitatis</name>
    <dbReference type="NCBI Taxonomy" id="2568655"/>
    <lineage>
        <taxon>Bacteria</taxon>
        <taxon>Bacillati</taxon>
        <taxon>Actinomycetota</taxon>
        <taxon>Actinomycetes</taxon>
        <taxon>Propionibacteriales</taxon>
        <taxon>Nocardioidaceae</taxon>
        <taxon>Nocardioides</taxon>
    </lineage>
</organism>
<dbReference type="Proteomes" id="UP001596072">
    <property type="component" value="Unassembled WGS sequence"/>
</dbReference>